<keyword evidence="2" id="KW-1185">Reference proteome</keyword>
<comment type="caution">
    <text evidence="1">The sequence shown here is derived from an EMBL/GenBank/DDBJ whole genome shotgun (WGS) entry which is preliminary data.</text>
</comment>
<evidence type="ECO:0000313" key="1">
    <source>
        <dbReference type="EMBL" id="MDC2960380.1"/>
    </source>
</evidence>
<protein>
    <submittedName>
        <fullName evidence="1">TIGR02678 family protein</fullName>
    </submittedName>
</protein>
<sequence>MNQRDPNAAHERSTVIRALLMRPLLHRRGRHIRTLDLARRHQAELRAWFDHHLGWRLHVERDRLRLFKVPASTDPHGHPAPTARQCALYCLILAVLGECGKQTVLSELATKITALTGAHSRLRRFDATDHRERVDLVAMVRLLTEQGVLAAVGGESTTSRSNEKEYIAGTGDALYDVDHRTAALMLASPVPPSQADGPQALLDVGPTHAGTPEDGLRHTLMRRLVDEPVVHWDDLPSAQREVVRDHGDDLFTAVRMGLDTRVEVRAEGAAVIDEELSDIEFPKSSAASFAALAMADQLCTHIASSQPRRTFVSHTQLDDLAAQLTEQLSKLVANINGQPIDTPRVLDASLYLLSQLGLITPVRGGIQCQPALARFRAPAGQGLRPLGDDLMLFGTHDLQQPTTSEER</sequence>
<dbReference type="NCBIfam" id="TIGR02678">
    <property type="entry name" value="TIGR02678 family protein"/>
    <property type="match status" value="1"/>
</dbReference>
<gene>
    <name evidence="1" type="ORF">PO587_38740</name>
</gene>
<dbReference type="InterPro" id="IPR013494">
    <property type="entry name" value="CHP02678"/>
</dbReference>
<organism evidence="1 2">
    <name type="scientific">Streptomyces gilvifuscus</name>
    <dbReference type="NCBI Taxonomy" id="1550617"/>
    <lineage>
        <taxon>Bacteria</taxon>
        <taxon>Bacillati</taxon>
        <taxon>Actinomycetota</taxon>
        <taxon>Actinomycetes</taxon>
        <taxon>Kitasatosporales</taxon>
        <taxon>Streptomycetaceae</taxon>
        <taxon>Streptomyces</taxon>
    </lineage>
</organism>
<dbReference type="Pfam" id="PF09661">
    <property type="entry name" value="DUF2398"/>
    <property type="match status" value="1"/>
</dbReference>
<dbReference type="Proteomes" id="UP001221328">
    <property type="component" value="Unassembled WGS sequence"/>
</dbReference>
<reference evidence="1 2" key="1">
    <citation type="journal article" date="2015" name="Int. J. Syst. Evol. Microbiol.">
        <title>Streptomyces gilvifuscus sp. nov., an actinomycete that produces antibacterial compounds isolated from soil.</title>
        <authorList>
            <person name="Nguyen T.M."/>
            <person name="Kim J."/>
        </authorList>
    </citation>
    <scope>NUCLEOTIDE SEQUENCE [LARGE SCALE GENOMIC DNA]</scope>
    <source>
        <strain evidence="1 2">T113</strain>
    </source>
</reference>
<name>A0ABT5G6G3_9ACTN</name>
<accession>A0ABT5G6G3</accession>
<evidence type="ECO:0000313" key="2">
    <source>
        <dbReference type="Proteomes" id="UP001221328"/>
    </source>
</evidence>
<dbReference type="EMBL" id="JAQOSK010000022">
    <property type="protein sequence ID" value="MDC2960380.1"/>
    <property type="molecule type" value="Genomic_DNA"/>
</dbReference>
<proteinExistence type="predicted"/>
<dbReference type="RefSeq" id="WP_272178528.1">
    <property type="nucleotide sequence ID" value="NZ_JAQOSK010000022.1"/>
</dbReference>